<feature type="compositionally biased region" description="Polar residues" evidence="1">
    <location>
        <begin position="164"/>
        <end position="175"/>
    </location>
</feature>
<sequence length="571" mass="62417">MSSSYGTRRDKPDGVVGFTRSSPDARAVSGTSTTTSTSMSSATSYVQRASKVERTSKDGDQGMHATKDSLSTNITPPRAQTLAQLSNRSPNISLRRGFEFNLSSRLQEAKVSGSHTQRETADPISHQNYVDVFAKGATRQPLVRSGSLGPLTPPHDVESISWLPFTSSGQSQQSGDEAANASVPTSANALQSYGFPVAQTGGDLLSVAGSFPSQGASEEPWLLRAFRLATPKLDEHMPFPSTKVISQVLPVKAADHRAIKTYETICDYLQQILPEPRFISITHALAVSPGQGIEDFPKSPPATPGFNSGNGYFGDQTIFTHAAQVAVHHEFRDTDSKSLQTPQIHIMSAEANLILLERYIPPTTTEEMSDFFSANSCRSYLADRLPELAVEYGSLLLVYPTRIGGQTFARSYVAPVLDPLLREMTILRNLNTNAAERLGKMRALDSMLDFGGCRDRLQGLCTRMNNRENIKKSRSTFVLAHSETAQVVLDRDTWMTWFIEQEQSRMKQDLVEYHKAGGRLPEGKGGKTDITPGMLTREIVEGLRKSTAAAGNVDIEVGIFVIRRIKRSAAG</sequence>
<feature type="compositionally biased region" description="Basic and acidic residues" evidence="1">
    <location>
        <begin position="50"/>
        <end position="67"/>
    </location>
</feature>
<dbReference type="Proteomes" id="UP001345013">
    <property type="component" value="Unassembled WGS sequence"/>
</dbReference>
<evidence type="ECO:0000313" key="2">
    <source>
        <dbReference type="EMBL" id="KAK5089595.1"/>
    </source>
</evidence>
<feature type="compositionally biased region" description="Low complexity" evidence="1">
    <location>
        <begin position="29"/>
        <end position="44"/>
    </location>
</feature>
<keyword evidence="3" id="KW-1185">Reference proteome</keyword>
<feature type="region of interest" description="Disordered" evidence="1">
    <location>
        <begin position="1"/>
        <end position="77"/>
    </location>
</feature>
<evidence type="ECO:0000313" key="3">
    <source>
        <dbReference type="Proteomes" id="UP001345013"/>
    </source>
</evidence>
<evidence type="ECO:0000256" key="1">
    <source>
        <dbReference type="SAM" id="MobiDB-lite"/>
    </source>
</evidence>
<feature type="region of interest" description="Disordered" evidence="1">
    <location>
        <begin position="159"/>
        <end position="182"/>
    </location>
</feature>
<dbReference type="EMBL" id="JAVRRG010000074">
    <property type="protein sequence ID" value="KAK5089595.1"/>
    <property type="molecule type" value="Genomic_DNA"/>
</dbReference>
<protein>
    <submittedName>
        <fullName evidence="2">Uncharacterized protein</fullName>
    </submittedName>
</protein>
<reference evidence="2 3" key="1">
    <citation type="submission" date="2023-08" db="EMBL/GenBank/DDBJ databases">
        <title>Black Yeasts Isolated from many extreme environments.</title>
        <authorList>
            <person name="Coleine C."/>
            <person name="Stajich J.E."/>
            <person name="Selbmann L."/>
        </authorList>
    </citation>
    <scope>NUCLEOTIDE SEQUENCE [LARGE SCALE GENOMIC DNA]</scope>
    <source>
        <strain evidence="2 3">CCFEE 5885</strain>
    </source>
</reference>
<comment type="caution">
    <text evidence="2">The sequence shown here is derived from an EMBL/GenBank/DDBJ whole genome shotgun (WGS) entry which is preliminary data.</text>
</comment>
<accession>A0ABR0K783</accession>
<gene>
    <name evidence="2" type="ORF">LTR24_006056</name>
</gene>
<proteinExistence type="predicted"/>
<organism evidence="2 3">
    <name type="scientific">Lithohypha guttulata</name>
    <dbReference type="NCBI Taxonomy" id="1690604"/>
    <lineage>
        <taxon>Eukaryota</taxon>
        <taxon>Fungi</taxon>
        <taxon>Dikarya</taxon>
        <taxon>Ascomycota</taxon>
        <taxon>Pezizomycotina</taxon>
        <taxon>Eurotiomycetes</taxon>
        <taxon>Chaetothyriomycetidae</taxon>
        <taxon>Chaetothyriales</taxon>
        <taxon>Trichomeriaceae</taxon>
        <taxon>Lithohypha</taxon>
    </lineage>
</organism>
<name>A0ABR0K783_9EURO</name>